<sequence>MGICRGGRTLTEGIQERDRLFRETGSLWGLERLELMESDPVKFDRFQWKLIAAVHAARETSKLVSASPAGVGMGELLDLLALPEGDVVAASMGLQGHVGCMPLMVRAVAELGYEEDAGMGGIQDGDIFHCNDPVYGCPHAADNYTFLPIFYQGELIAWSCGLNHIADSGAAICAGALPSHSPTVYCDGFVIPPTKTGRDFVQAKWWELHWMRRTRTGVFNILDDKMRVVGGIMLRNRVLEIVEEFGADYFERALREILERERREILQRIRTEMVPGRYRWRSFKKLLYKDVVGPAFPEAARDHLLHFANEITITPEATLQCDFAGSSSQNYHHLNCYGGQHGFGQCGSLFTFLVHSPLVNTSLHYVLSWTAPAGSIFNPSRTDLGAGMGLVTGLEGYELACYALALSRFARGFLEEAYTWEIAYQIYAMQGVFANGMPWAISEFTLAGSEPVGASAWRDGFPHLTGPGNPQGDSGESEEWEFVEPPMLAIGKRHVRDLFCHGRYRGAMGTCLTHLVVEPGRSLSITVSTMQRETGTVAMGMCGGYPIGSNYTAILHRTNARELIAQGIPLPRDFAEIWQYLEAGTLTAERIEEWGGEVPPTMVEDGDLITQAVQANSAWGDPLDRDPRLVEADLNGEVKEDHNVGWISPEVARRVYGVVARLVEGRWIVDEAETAQARRLLREERSEKSVPVQEWWQQQRERVQKKAFPPLVSEMYQDCLGYEKFRREFTEFWQVE</sequence>
<organism evidence="2 3">
    <name type="scientific">Tectimicrobiota bacterium</name>
    <dbReference type="NCBI Taxonomy" id="2528274"/>
    <lineage>
        <taxon>Bacteria</taxon>
        <taxon>Pseudomonadati</taxon>
        <taxon>Nitrospinota/Tectimicrobiota group</taxon>
        <taxon>Candidatus Tectimicrobiota</taxon>
    </lineage>
</organism>
<gene>
    <name evidence="2" type="ORF">HYY20_08055</name>
</gene>
<comment type="caution">
    <text evidence="2">The sequence shown here is derived from an EMBL/GenBank/DDBJ whole genome shotgun (WGS) entry which is preliminary data.</text>
</comment>
<name>A0A932CP85_UNCTE</name>
<dbReference type="Pfam" id="PF02538">
    <property type="entry name" value="Hydantoinase_B"/>
    <property type="match status" value="1"/>
</dbReference>
<dbReference type="Proteomes" id="UP000769766">
    <property type="component" value="Unassembled WGS sequence"/>
</dbReference>
<dbReference type="InterPro" id="IPR003692">
    <property type="entry name" value="Hydantoinase_B"/>
</dbReference>
<reference evidence="2" key="1">
    <citation type="submission" date="2020-07" db="EMBL/GenBank/DDBJ databases">
        <title>Huge and variable diversity of episymbiotic CPR bacteria and DPANN archaea in groundwater ecosystems.</title>
        <authorList>
            <person name="He C.Y."/>
            <person name="Keren R."/>
            <person name="Whittaker M."/>
            <person name="Farag I.F."/>
            <person name="Doudna J."/>
            <person name="Cate J.H.D."/>
            <person name="Banfield J.F."/>
        </authorList>
    </citation>
    <scope>NUCLEOTIDE SEQUENCE</scope>
    <source>
        <strain evidence="2">NC_groundwater_672_Ag_B-0.1um_62_36</strain>
    </source>
</reference>
<feature type="domain" description="Hydantoinase B/oxoprolinase" evidence="1">
    <location>
        <begin position="40"/>
        <end position="622"/>
    </location>
</feature>
<proteinExistence type="predicted"/>
<dbReference type="EMBL" id="JACPRF010000243">
    <property type="protein sequence ID" value="MBI2876819.1"/>
    <property type="molecule type" value="Genomic_DNA"/>
</dbReference>
<dbReference type="GO" id="GO:0003824">
    <property type="term" value="F:catalytic activity"/>
    <property type="evidence" value="ECO:0007669"/>
    <property type="project" value="InterPro"/>
</dbReference>
<dbReference type="AlphaFoldDB" id="A0A932CP85"/>
<evidence type="ECO:0000313" key="3">
    <source>
        <dbReference type="Proteomes" id="UP000769766"/>
    </source>
</evidence>
<evidence type="ECO:0000313" key="2">
    <source>
        <dbReference type="EMBL" id="MBI2876819.1"/>
    </source>
</evidence>
<protein>
    <submittedName>
        <fullName evidence="2">Hydantoinase B/oxoprolinase family protein</fullName>
    </submittedName>
</protein>
<accession>A0A932CP85</accession>
<evidence type="ECO:0000259" key="1">
    <source>
        <dbReference type="Pfam" id="PF02538"/>
    </source>
</evidence>